<dbReference type="Pfam" id="PF03413">
    <property type="entry name" value="PepSY"/>
    <property type="match status" value="1"/>
</dbReference>
<proteinExistence type="predicted"/>
<accession>D7UYR6</accession>
<sequence>MDDKGKIIGGITVNAKTFIAGALTGAAAGHLFYHYFIDQKTTSGDAILEKVKTAFKKEGPIEGSWIQLKKQHYKKFAIDTFVYHGGITCIREGEKKQFEFIADANTGTIIDIYLV</sequence>
<protein>
    <submittedName>
        <fullName evidence="2">Peptidase propeptide and YPEB domain protein</fullName>
    </submittedName>
</protein>
<dbReference type="AlphaFoldDB" id="D7UYR6"/>
<gene>
    <name evidence="2" type="ORF">HMPREF0556_12168</name>
</gene>
<reference evidence="2" key="1">
    <citation type="submission" date="2010-06" db="EMBL/GenBank/DDBJ databases">
        <authorList>
            <person name="Muzny D."/>
            <person name="Qin X."/>
            <person name="Buhay C."/>
            <person name="Dugan-Rocha S."/>
            <person name="Ding Y."/>
            <person name="Chen G."/>
            <person name="Hawes A."/>
            <person name="Holder M."/>
            <person name="Jhangiani S."/>
            <person name="Johnson A."/>
            <person name="Khan Z."/>
            <person name="Li Z."/>
            <person name="Liu W."/>
            <person name="Liu X."/>
            <person name="Perez L."/>
            <person name="Shen H."/>
            <person name="Wang Q."/>
            <person name="Watt J."/>
            <person name="Xi L."/>
            <person name="Xin Y."/>
            <person name="Zhou J."/>
            <person name="Deng J."/>
            <person name="Jiang H."/>
            <person name="Liu Y."/>
            <person name="Qu J."/>
            <person name="Song X.-Z."/>
            <person name="Zhang L."/>
            <person name="Villasana D."/>
            <person name="Johnson A."/>
            <person name="Liu J."/>
            <person name="Liyanage D."/>
            <person name="Lorensuhewa L."/>
            <person name="Robinson T."/>
            <person name="Song A."/>
            <person name="Song B.-B."/>
            <person name="Dinh H."/>
            <person name="Thornton R."/>
            <person name="Coyle M."/>
            <person name="Francisco L."/>
            <person name="Jackson L."/>
            <person name="Javaid M."/>
            <person name="Korchina V."/>
            <person name="Kovar C."/>
            <person name="Mata R."/>
            <person name="Mathew T."/>
            <person name="Ngo R."/>
            <person name="Nguyen L."/>
            <person name="Nguyen N."/>
            <person name="Okwuonu G."/>
            <person name="Ongeri F."/>
            <person name="Pham C."/>
            <person name="Simmons D."/>
            <person name="Wilczek-Boney K."/>
            <person name="Hale W."/>
            <person name="Jakkamsetti A."/>
            <person name="Pham P."/>
            <person name="Ruth R."/>
            <person name="San Lucas F."/>
            <person name="Warren J."/>
            <person name="Zhang J."/>
            <person name="Zhao Z."/>
            <person name="Zhou C."/>
            <person name="Zhu D."/>
            <person name="Lee S."/>
            <person name="Bess C."/>
            <person name="Blankenburg K."/>
            <person name="Forbes L."/>
            <person name="Fu Q."/>
            <person name="Gubbala S."/>
            <person name="Hirani K."/>
            <person name="Jayaseelan J.C."/>
            <person name="Lara F."/>
            <person name="Munidasa M."/>
            <person name="Palculict T."/>
            <person name="Patil S."/>
            <person name="Pu L.-L."/>
            <person name="Saada N."/>
            <person name="Tang L."/>
            <person name="Weissenberger G."/>
            <person name="Zhu Y."/>
            <person name="Hemphill L."/>
            <person name="Shang Y."/>
            <person name="Youmans B."/>
            <person name="Ayvaz T."/>
            <person name="Ross M."/>
            <person name="Santibanez J."/>
            <person name="Aqrawi P."/>
            <person name="Gross S."/>
            <person name="Joshi V."/>
            <person name="Fowler G."/>
            <person name="Nazareth L."/>
            <person name="Reid J."/>
            <person name="Worley K."/>
            <person name="Petrosino J."/>
            <person name="Highlander S."/>
            <person name="Gibbs R."/>
        </authorList>
    </citation>
    <scope>NUCLEOTIDE SEQUENCE [LARGE SCALE GENOMIC DNA]</scope>
    <source>
        <strain evidence="2">DSM 20601</strain>
    </source>
</reference>
<organism evidence="2 3">
    <name type="scientific">Listeria grayi DSM 20601</name>
    <dbReference type="NCBI Taxonomy" id="525367"/>
    <lineage>
        <taxon>Bacteria</taxon>
        <taxon>Bacillati</taxon>
        <taxon>Bacillota</taxon>
        <taxon>Bacilli</taxon>
        <taxon>Bacillales</taxon>
        <taxon>Listeriaceae</taxon>
        <taxon>Listeria</taxon>
    </lineage>
</organism>
<dbReference type="STRING" id="525367.HMPREF0556_12168"/>
<dbReference type="HOGENOM" id="CLU_158531_1_0_9"/>
<dbReference type="InterPro" id="IPR025711">
    <property type="entry name" value="PepSY"/>
</dbReference>
<dbReference type="Proteomes" id="UP000010119">
    <property type="component" value="Unassembled WGS sequence"/>
</dbReference>
<evidence type="ECO:0000259" key="1">
    <source>
        <dbReference type="Pfam" id="PF03413"/>
    </source>
</evidence>
<name>D7UYR6_LISGR</name>
<feature type="domain" description="PepSY" evidence="1">
    <location>
        <begin position="49"/>
        <end position="113"/>
    </location>
</feature>
<dbReference type="EMBL" id="ACCR02000005">
    <property type="protein sequence ID" value="EFI83483.1"/>
    <property type="molecule type" value="Genomic_DNA"/>
</dbReference>
<evidence type="ECO:0000313" key="3">
    <source>
        <dbReference type="Proteomes" id="UP000010119"/>
    </source>
</evidence>
<dbReference type="eggNOG" id="COG5584">
    <property type="taxonomic scope" value="Bacteria"/>
</dbReference>
<keyword evidence="3" id="KW-1185">Reference proteome</keyword>
<comment type="caution">
    <text evidence="2">The sequence shown here is derived from an EMBL/GenBank/DDBJ whole genome shotgun (WGS) entry which is preliminary data.</text>
</comment>
<evidence type="ECO:0000313" key="2">
    <source>
        <dbReference type="EMBL" id="EFI83483.1"/>
    </source>
</evidence>